<feature type="domain" description="CBM2" evidence="6">
    <location>
        <begin position="497"/>
        <end position="606"/>
    </location>
</feature>
<dbReference type="Gene3D" id="2.60.40.290">
    <property type="match status" value="1"/>
</dbReference>
<dbReference type="Pfam" id="PF00553">
    <property type="entry name" value="CBM_2"/>
    <property type="match status" value="1"/>
</dbReference>
<name>A0A0P6Y829_9CHLR</name>
<dbReference type="RefSeq" id="WP_054535098.1">
    <property type="nucleotide sequence ID" value="NZ_LGKP01000022.1"/>
</dbReference>
<dbReference type="PRINTS" id="PR00735">
    <property type="entry name" value="GLHYDRLASE8"/>
</dbReference>
<dbReference type="SUPFAM" id="SSF49384">
    <property type="entry name" value="Carbohydrate-binding domain"/>
    <property type="match status" value="1"/>
</dbReference>
<feature type="compositionally biased region" description="Low complexity" evidence="4">
    <location>
        <begin position="459"/>
        <end position="490"/>
    </location>
</feature>
<dbReference type="GO" id="GO:0005975">
    <property type="term" value="P:carbohydrate metabolic process"/>
    <property type="evidence" value="ECO:0007669"/>
    <property type="project" value="InterPro"/>
</dbReference>
<feature type="region of interest" description="Disordered" evidence="4">
    <location>
        <begin position="459"/>
        <end position="495"/>
    </location>
</feature>
<keyword evidence="3" id="KW-0326">Glycosidase</keyword>
<dbReference type="GO" id="GO:0004553">
    <property type="term" value="F:hydrolase activity, hydrolyzing O-glycosyl compounds"/>
    <property type="evidence" value="ECO:0007669"/>
    <property type="project" value="InterPro"/>
</dbReference>
<evidence type="ECO:0000256" key="4">
    <source>
        <dbReference type="SAM" id="MobiDB-lite"/>
    </source>
</evidence>
<evidence type="ECO:0000259" key="6">
    <source>
        <dbReference type="PROSITE" id="PS51173"/>
    </source>
</evidence>
<dbReference type="Gene3D" id="1.50.10.10">
    <property type="match status" value="1"/>
</dbReference>
<accession>A0A0P6Y829</accession>
<dbReference type="PROSITE" id="PS00561">
    <property type="entry name" value="CBM2_A"/>
    <property type="match status" value="1"/>
</dbReference>
<evidence type="ECO:0000256" key="1">
    <source>
        <dbReference type="ARBA" id="ARBA00009209"/>
    </source>
</evidence>
<keyword evidence="2" id="KW-0378">Hydrolase</keyword>
<keyword evidence="5" id="KW-0732">Signal</keyword>
<dbReference type="InterPro" id="IPR012341">
    <property type="entry name" value="6hp_glycosidase-like_sf"/>
</dbReference>
<feature type="signal peptide" evidence="5">
    <location>
        <begin position="1"/>
        <end position="22"/>
    </location>
</feature>
<dbReference type="InterPro" id="IPR001919">
    <property type="entry name" value="CBD2"/>
</dbReference>
<reference evidence="7 8" key="1">
    <citation type="submission" date="2015-07" db="EMBL/GenBank/DDBJ databases">
        <title>Whole genome sequence of Herpetosiphon geysericola DSM 7119.</title>
        <authorList>
            <person name="Hemp J."/>
            <person name="Ward L.M."/>
            <person name="Pace L.A."/>
            <person name="Fischer W.W."/>
        </authorList>
    </citation>
    <scope>NUCLEOTIDE SEQUENCE [LARGE SCALE GENOMIC DNA]</scope>
    <source>
        <strain evidence="7 8">DSM 7119</strain>
    </source>
</reference>
<dbReference type="GO" id="GO:0030247">
    <property type="term" value="F:polysaccharide binding"/>
    <property type="evidence" value="ECO:0007669"/>
    <property type="project" value="UniProtKB-UniRule"/>
</dbReference>
<dbReference type="Pfam" id="PF01270">
    <property type="entry name" value="Glyco_hydro_8"/>
    <property type="match status" value="1"/>
</dbReference>
<evidence type="ECO:0000313" key="8">
    <source>
        <dbReference type="Proteomes" id="UP000050277"/>
    </source>
</evidence>
<dbReference type="STRING" id="70996.SE18_14085"/>
<evidence type="ECO:0000256" key="2">
    <source>
        <dbReference type="ARBA" id="ARBA00022801"/>
    </source>
</evidence>
<comment type="caution">
    <text evidence="7">The sequence shown here is derived from an EMBL/GenBank/DDBJ whole genome shotgun (WGS) entry which is preliminary data.</text>
</comment>
<proteinExistence type="inferred from homology"/>
<dbReference type="InterPro" id="IPR008965">
    <property type="entry name" value="CBM2/CBM3_carb-bd_dom_sf"/>
</dbReference>
<dbReference type="PATRIC" id="fig|70996.4.peg.3445"/>
<dbReference type="SMART" id="SM00637">
    <property type="entry name" value="CBD_II"/>
    <property type="match status" value="1"/>
</dbReference>
<feature type="chain" id="PRO_5006133402" description="CBM2 domain-containing protein" evidence="5">
    <location>
        <begin position="23"/>
        <end position="607"/>
    </location>
</feature>
<evidence type="ECO:0000256" key="5">
    <source>
        <dbReference type="SAM" id="SignalP"/>
    </source>
</evidence>
<protein>
    <recommendedName>
        <fullName evidence="6">CBM2 domain-containing protein</fullName>
    </recommendedName>
</protein>
<evidence type="ECO:0000313" key="7">
    <source>
        <dbReference type="EMBL" id="KPL86016.1"/>
    </source>
</evidence>
<comment type="similarity">
    <text evidence="1">Belongs to the glycosyl hydrolase 8 (cellulase D) family.</text>
</comment>
<organism evidence="7 8">
    <name type="scientific">Herpetosiphon geysericola</name>
    <dbReference type="NCBI Taxonomy" id="70996"/>
    <lineage>
        <taxon>Bacteria</taxon>
        <taxon>Bacillati</taxon>
        <taxon>Chloroflexota</taxon>
        <taxon>Chloroflexia</taxon>
        <taxon>Herpetosiphonales</taxon>
        <taxon>Herpetosiphonaceae</taxon>
        <taxon>Herpetosiphon</taxon>
    </lineage>
</organism>
<dbReference type="Proteomes" id="UP000050277">
    <property type="component" value="Unassembled WGS sequence"/>
</dbReference>
<dbReference type="OrthoDB" id="9803461at2"/>
<dbReference type="EMBL" id="LGKP01000022">
    <property type="protein sequence ID" value="KPL86016.1"/>
    <property type="molecule type" value="Genomic_DNA"/>
</dbReference>
<gene>
    <name evidence="7" type="ORF">SE18_14085</name>
</gene>
<dbReference type="InterPro" id="IPR002037">
    <property type="entry name" value="Glyco_hydro_8"/>
</dbReference>
<dbReference type="PROSITE" id="PS51173">
    <property type="entry name" value="CBM2"/>
    <property type="match status" value="1"/>
</dbReference>
<dbReference type="InterPro" id="IPR012291">
    <property type="entry name" value="CBM2_carb-bd_dom_sf"/>
</dbReference>
<dbReference type="AlphaFoldDB" id="A0A0P6Y829"/>
<dbReference type="InterPro" id="IPR008928">
    <property type="entry name" value="6-hairpin_glycosidase_sf"/>
</dbReference>
<dbReference type="SUPFAM" id="SSF48208">
    <property type="entry name" value="Six-hairpin glycosidases"/>
    <property type="match status" value="1"/>
</dbReference>
<evidence type="ECO:0000256" key="3">
    <source>
        <dbReference type="ARBA" id="ARBA00023295"/>
    </source>
</evidence>
<keyword evidence="8" id="KW-1185">Reference proteome</keyword>
<dbReference type="InterPro" id="IPR018366">
    <property type="entry name" value="CBM2_CS"/>
</dbReference>
<sequence length="607" mass="65219">MLKQRKILLLVALLTLMSVTWLQSKPAQGNNVSPLLFPYNQPSGISFNVSDLTQAWNEWKSNMITANNAGGGNRLRVMGGVDNSSTVSEGQGYGMLFASLFDDQNTLDGLWLFTSDHLDPNGLMHWHIGNPGQLRGSYAATDGDEDMALGLLNACVKVRKGVWQPSSNGLDYCGLATTMINNIYTYEVDHPGSSPVAGLPNNQGNELLPGDGWNLARDYPEGIVNLSYFSPGYFTVFGKFTGKTSQWEAVNSRNYEITNLAQSRPGNCSKLVPNWNQYDGDAQLVSWQPEEYAWWSYDAARFAWRVAVDKAWYNTASSRETMNEVGGFFSSVGIENVQARYRMNGTSVDNYRGVFFVANAAAAIWAAPAAQAVNCGAATGTLKTSPQQAYNMVLATKDAPNSYYVNAWRLMSMLLLTGNFPNIYELANGVTPTSTPLPTNTTVPATNTPVPTNVLPTNTTVPATNTPVPTNVLPTNTTVPTIRPTNTPVPTSVPPTNTPIAGACQITYTISNQWGNGFTADVSIRNNGSAINNWNVAWTFAGNQQITNLWNGVVSQSGQNVSVTSAGWNGSIASGGTASFGFQGTYSGSNAKPSSISLNGTACSVAP</sequence>